<dbReference type="Proteomes" id="UP000606115">
    <property type="component" value="Unassembled WGS sequence"/>
</dbReference>
<name>A0ABQ2DJH6_9MICC</name>
<sequence length="92" mass="9749">MLSGEDALTKLVSMADPAVDPKVAALTRLEQLHAVRTFLEEEPGVIARARLAGASWAQIGEATGYSRATMIKKAKEGNGGILPEMPRVQSSS</sequence>
<gene>
    <name evidence="1" type="ORF">GCM10007173_13240</name>
</gene>
<comment type="caution">
    <text evidence="1">The sequence shown here is derived from an EMBL/GenBank/DDBJ whole genome shotgun (WGS) entry which is preliminary data.</text>
</comment>
<reference evidence="2" key="1">
    <citation type="journal article" date="2019" name="Int. J. Syst. Evol. Microbiol.">
        <title>The Global Catalogue of Microorganisms (GCM) 10K type strain sequencing project: providing services to taxonomists for standard genome sequencing and annotation.</title>
        <authorList>
            <consortium name="The Broad Institute Genomics Platform"/>
            <consortium name="The Broad Institute Genome Sequencing Center for Infectious Disease"/>
            <person name="Wu L."/>
            <person name="Ma J."/>
        </authorList>
    </citation>
    <scope>NUCLEOTIDE SEQUENCE [LARGE SCALE GENOMIC DNA]</scope>
    <source>
        <strain evidence="2">CGMCC 1.3685</strain>
    </source>
</reference>
<protein>
    <submittedName>
        <fullName evidence="1">Uncharacterized protein</fullName>
    </submittedName>
</protein>
<evidence type="ECO:0000313" key="1">
    <source>
        <dbReference type="EMBL" id="GGJ55757.1"/>
    </source>
</evidence>
<evidence type="ECO:0000313" key="2">
    <source>
        <dbReference type="Proteomes" id="UP000606115"/>
    </source>
</evidence>
<keyword evidence="2" id="KW-1185">Reference proteome</keyword>
<dbReference type="GeneID" id="303303706"/>
<accession>A0ABQ2DJH6</accession>
<organism evidence="1 2">
    <name type="scientific">Glutamicibacter ardleyensis</name>
    <dbReference type="NCBI Taxonomy" id="225894"/>
    <lineage>
        <taxon>Bacteria</taxon>
        <taxon>Bacillati</taxon>
        <taxon>Actinomycetota</taxon>
        <taxon>Actinomycetes</taxon>
        <taxon>Micrococcales</taxon>
        <taxon>Micrococcaceae</taxon>
        <taxon>Glutamicibacter</taxon>
    </lineage>
</organism>
<proteinExistence type="predicted"/>
<dbReference type="EMBL" id="BMKX01000002">
    <property type="protein sequence ID" value="GGJ55757.1"/>
    <property type="molecule type" value="Genomic_DNA"/>
</dbReference>
<dbReference type="RefSeq" id="WP_229677037.1">
    <property type="nucleotide sequence ID" value="NZ_BMKX01000002.1"/>
</dbReference>